<dbReference type="Gene3D" id="3.30.1150.10">
    <property type="match status" value="1"/>
</dbReference>
<protein>
    <recommendedName>
        <fullName evidence="4">TonB family protein</fullName>
    </recommendedName>
</protein>
<dbReference type="AlphaFoldDB" id="A0AA92HBL0"/>
<accession>A0AA92HBL0</accession>
<comment type="caution">
    <text evidence="2">The sequence shown here is derived from an EMBL/GenBank/DDBJ whole genome shotgun (WGS) entry which is preliminary data.</text>
</comment>
<feature type="signal peptide" evidence="1">
    <location>
        <begin position="1"/>
        <end position="29"/>
    </location>
</feature>
<evidence type="ECO:0000256" key="1">
    <source>
        <dbReference type="SAM" id="SignalP"/>
    </source>
</evidence>
<sequence>MDANVIAKRLSMIFAAMASAAFVFQAAQAETQKAVSPFEFQRAVEACFTPPPGATGAVVIAATFEADGALDKTPVVIEKGNGAIDQAFANAAMRAVLRCQPQLAAMGIQGEVRFNFAPPPAQETDGVSPSAPSEKRLREMQDAAQRLQAFADRNRHSREAMKPTNPEVSKTLDILCRPSEAEKLDELSPHEYKTVVSYTRSLIVVMNIYEDPATARSQKAITDNMRELGACLDATLWSSRAAVTITKKMFSEMPELSSNPKAAAGRDQVYSNIGLVIEGSLEALALDGMEASWCDARLAPLTALFETAYPVMPDKQKVTLRSAMRQAEKCSDQTRLSLKSLLQPRHP</sequence>
<evidence type="ECO:0008006" key="4">
    <source>
        <dbReference type="Google" id="ProtNLM"/>
    </source>
</evidence>
<reference evidence="2 3" key="1">
    <citation type="submission" date="2018-04" db="EMBL/GenBank/DDBJ databases">
        <authorList>
            <person name="Hagen T."/>
        </authorList>
    </citation>
    <scope>NUCLEOTIDE SEQUENCE [LARGE SCALE GENOMIC DNA]</scope>
    <source>
        <strain evidence="2 3">TPD7009</strain>
    </source>
</reference>
<dbReference type="EMBL" id="QDFR01000001">
    <property type="protein sequence ID" value="PVE57293.1"/>
    <property type="molecule type" value="Genomic_DNA"/>
</dbReference>
<feature type="chain" id="PRO_5041645128" description="TonB family protein" evidence="1">
    <location>
        <begin position="30"/>
        <end position="347"/>
    </location>
</feature>
<evidence type="ECO:0000313" key="3">
    <source>
        <dbReference type="Proteomes" id="UP000244335"/>
    </source>
</evidence>
<keyword evidence="1" id="KW-0732">Signal</keyword>
<evidence type="ECO:0000313" key="2">
    <source>
        <dbReference type="EMBL" id="PVE57293.1"/>
    </source>
</evidence>
<name>A0AA92HBL0_RHIRH</name>
<organism evidence="2 3">
    <name type="scientific">Rhizobium rhizogenes</name>
    <name type="common">Agrobacterium rhizogenes</name>
    <dbReference type="NCBI Taxonomy" id="359"/>
    <lineage>
        <taxon>Bacteria</taxon>
        <taxon>Pseudomonadati</taxon>
        <taxon>Pseudomonadota</taxon>
        <taxon>Alphaproteobacteria</taxon>
        <taxon>Hyphomicrobiales</taxon>
        <taxon>Rhizobiaceae</taxon>
        <taxon>Rhizobium/Agrobacterium group</taxon>
        <taxon>Rhizobium</taxon>
    </lineage>
</organism>
<dbReference type="Proteomes" id="UP000244335">
    <property type="component" value="Unassembled WGS sequence"/>
</dbReference>
<proteinExistence type="predicted"/>
<gene>
    <name evidence="2" type="ORF">DC430_06150</name>
</gene>